<dbReference type="PROSITE" id="PS51257">
    <property type="entry name" value="PROKAR_LIPOPROTEIN"/>
    <property type="match status" value="1"/>
</dbReference>
<dbReference type="EMBL" id="JACSQJ010000004">
    <property type="protein sequence ID" value="MBD7988135.1"/>
    <property type="molecule type" value="Genomic_DNA"/>
</dbReference>
<evidence type="ECO:0000313" key="2">
    <source>
        <dbReference type="EMBL" id="MBD7988135.1"/>
    </source>
</evidence>
<dbReference type="Proteomes" id="UP000647183">
    <property type="component" value="Unassembled WGS sequence"/>
</dbReference>
<comment type="caution">
    <text evidence="2">The sequence shown here is derived from an EMBL/GenBank/DDBJ whole genome shotgun (WGS) entry which is preliminary data.</text>
</comment>
<keyword evidence="1" id="KW-0732">Signal</keyword>
<dbReference type="InterPro" id="IPR007298">
    <property type="entry name" value="Cu-R_lipoprotein_NlpE"/>
</dbReference>
<protein>
    <submittedName>
        <fullName evidence="2">Copper resistance protein NlpE N-terminal domain-containing protein</fullName>
    </submittedName>
</protein>
<name>A0ABR8UJD1_9GAMM</name>
<dbReference type="Gene3D" id="2.40.128.640">
    <property type="match status" value="1"/>
</dbReference>
<organism evidence="2 3">
    <name type="scientific">Luteimonas colneyensis</name>
    <dbReference type="NCBI Taxonomy" id="2762230"/>
    <lineage>
        <taxon>Bacteria</taxon>
        <taxon>Pseudomonadati</taxon>
        <taxon>Pseudomonadota</taxon>
        <taxon>Gammaproteobacteria</taxon>
        <taxon>Lysobacterales</taxon>
        <taxon>Lysobacteraceae</taxon>
        <taxon>Luteimonas</taxon>
    </lineage>
</organism>
<gene>
    <name evidence="2" type="ORF">H9645_08850</name>
</gene>
<feature type="signal peptide" evidence="1">
    <location>
        <begin position="1"/>
        <end position="22"/>
    </location>
</feature>
<evidence type="ECO:0000256" key="1">
    <source>
        <dbReference type="SAM" id="SignalP"/>
    </source>
</evidence>
<dbReference type="Pfam" id="PF04170">
    <property type="entry name" value="NlpE"/>
    <property type="match status" value="1"/>
</dbReference>
<evidence type="ECO:0000313" key="3">
    <source>
        <dbReference type="Proteomes" id="UP000647183"/>
    </source>
</evidence>
<accession>A0ABR8UJD1</accession>
<sequence length="143" mass="15552">MPHVRLSLLFLLLAAVATGCMRPDEGAPPPLQHDVMDSGVAEWRGRLPCADCEAIDTRLVLEQADGHRSYRLVEVYVAVDGSQSFDEAGEWRLDDRLLSLEAGTGGLRRYALVQGGALQVRDPGGRVFPGREHDLLLPSAGHP</sequence>
<keyword evidence="3" id="KW-1185">Reference proteome</keyword>
<reference evidence="2 3" key="1">
    <citation type="submission" date="2020-08" db="EMBL/GenBank/DDBJ databases">
        <title>A Genomic Blueprint of the Chicken Gut Microbiome.</title>
        <authorList>
            <person name="Gilroy R."/>
            <person name="Ravi A."/>
            <person name="Getino M."/>
            <person name="Pursley I."/>
            <person name="Horton D.L."/>
            <person name="Alikhan N.-F."/>
            <person name="Baker D."/>
            <person name="Gharbi K."/>
            <person name="Hall N."/>
            <person name="Watson M."/>
            <person name="Adriaenssens E.M."/>
            <person name="Foster-Nyarko E."/>
            <person name="Jarju S."/>
            <person name="Secka A."/>
            <person name="Antonio M."/>
            <person name="Oren A."/>
            <person name="Chaudhuri R."/>
            <person name="La Ragione R.M."/>
            <person name="Hildebrand F."/>
            <person name="Pallen M.J."/>
        </authorList>
    </citation>
    <scope>NUCLEOTIDE SEQUENCE [LARGE SCALE GENOMIC DNA]</scope>
    <source>
        <strain evidence="2 3">Sa2BVA3</strain>
    </source>
</reference>
<proteinExistence type="predicted"/>
<dbReference type="RefSeq" id="WP_191729338.1">
    <property type="nucleotide sequence ID" value="NZ_JACSQJ010000004.1"/>
</dbReference>
<feature type="chain" id="PRO_5045523110" evidence="1">
    <location>
        <begin position="23"/>
        <end position="143"/>
    </location>
</feature>